<dbReference type="OrthoDB" id="5644489at2"/>
<dbReference type="GO" id="GO:0016874">
    <property type="term" value="F:ligase activity"/>
    <property type="evidence" value="ECO:0007669"/>
    <property type="project" value="UniProtKB-KW"/>
</dbReference>
<evidence type="ECO:0000313" key="2">
    <source>
        <dbReference type="Proteomes" id="UP000031258"/>
    </source>
</evidence>
<dbReference type="AlphaFoldDB" id="A0A0C1MWM4"/>
<dbReference type="NCBIfam" id="TIGR02049">
    <property type="entry name" value="gshA_ferroox"/>
    <property type="match status" value="1"/>
</dbReference>
<dbReference type="InterPro" id="IPR042520">
    <property type="entry name" value="GshA_N"/>
</dbReference>
<reference evidence="1 2" key="1">
    <citation type="submission" date="2014-11" db="EMBL/GenBank/DDBJ databases">
        <title>A Rickettsiales Symbiont of Amoebae With Ancient Features.</title>
        <authorList>
            <person name="Schulz F."/>
            <person name="Martijn J."/>
            <person name="Wascher F."/>
            <person name="Kostanjsek R."/>
            <person name="Ettema T.J."/>
            <person name="Horn M."/>
        </authorList>
    </citation>
    <scope>NUCLEOTIDE SEQUENCE [LARGE SCALE GENOMIC DNA]</scope>
    <source>
        <strain evidence="1 2">UWC36</strain>
    </source>
</reference>
<dbReference type="SUPFAM" id="SSF56059">
    <property type="entry name" value="Glutathione synthetase ATP-binding domain-like"/>
    <property type="match status" value="1"/>
</dbReference>
<dbReference type="Proteomes" id="UP000031258">
    <property type="component" value="Unassembled WGS sequence"/>
</dbReference>
<protein>
    <submittedName>
        <fullName evidence="1">Putative glutamate--cysteine ligase</fullName>
    </submittedName>
</protein>
<dbReference type="STRING" id="86105.NF27_IN00370"/>
<dbReference type="EMBL" id="JSWE01000206">
    <property type="protein sequence ID" value="KIE04296.1"/>
    <property type="molecule type" value="Genomic_DNA"/>
</dbReference>
<gene>
    <name evidence="1" type="ORF">NF27_IN00370</name>
</gene>
<sequence length="395" mass="44908">MQRTEDNKHLKISEHLNKAVADKSAQMKEWIFSNYKENKRPLYGSVDVRNSGFKVAPVDTNLFPAGFNNLDIHGLQNAKAEFAEMFKNNKPGKILIIPENFTRNQNYFENLLALKNIVASDNIVVEFGSPHITEIQEYNASSIITLNPITRHHNTIYIKQDWKPDLIILNTDLTGGVPEIIENISQPIIPELNKGWHKRRKFTHFTAYNKIAEEFCREFSLDPWLLSTYIAKAENIDFRNKVGLEEAGSVVDNIIEQIKLKYEEYQITSPPYVFIKADNGTFGMGIMIASSGDDILNINKKKRHSMDVIKEGVLNREIIIQEGVPTIHNINSSPYENIAYAVNGNIVSFIRRINSSRDHLTNLNSPNASFTCNSDFIYNSEALVAELALLASVYE</sequence>
<comment type="caution">
    <text evidence="1">The sequence shown here is derived from an EMBL/GenBank/DDBJ whole genome shotgun (WGS) entry which is preliminary data.</text>
</comment>
<proteinExistence type="predicted"/>
<dbReference type="PATRIC" id="fig|86105.3.peg.1838"/>
<keyword evidence="2" id="KW-1185">Reference proteome</keyword>
<keyword evidence="1" id="KW-0436">Ligase</keyword>
<dbReference type="Gene3D" id="3.40.50.11280">
    <property type="entry name" value="Glutamate-cysteine ligase, N-terminal domain"/>
    <property type="match status" value="1"/>
</dbReference>
<accession>A0A0C1MWM4</accession>
<dbReference type="InterPro" id="IPR011718">
    <property type="entry name" value="GshA"/>
</dbReference>
<organism evidence="1 2">
    <name type="scientific">Candidatus Jidaibacter acanthamoebae</name>
    <dbReference type="NCBI Taxonomy" id="86105"/>
    <lineage>
        <taxon>Bacteria</taxon>
        <taxon>Pseudomonadati</taxon>
        <taxon>Pseudomonadota</taxon>
        <taxon>Alphaproteobacteria</taxon>
        <taxon>Rickettsiales</taxon>
        <taxon>Candidatus Midichloriaceae</taxon>
        <taxon>Candidatus Jidaibacter</taxon>
    </lineage>
</organism>
<dbReference type="RefSeq" id="WP_053332758.1">
    <property type="nucleotide sequence ID" value="NZ_JSWE01000206.1"/>
</dbReference>
<dbReference type="Pfam" id="PF08886">
    <property type="entry name" value="GshA"/>
    <property type="match status" value="1"/>
</dbReference>
<name>A0A0C1MWM4_9RICK</name>
<evidence type="ECO:0000313" key="1">
    <source>
        <dbReference type="EMBL" id="KIE04296.1"/>
    </source>
</evidence>